<sequence>MTNIIQRKSIESKVIKLIYRGITYNYDPDRVRANSPLPHSRKSSRNLIYRGVAYRFDLALAKPDVVKPCSYELIYRGSTYQAHRNEKGEVSYQRTSH</sequence>
<dbReference type="InterPro" id="IPR025458">
    <property type="entry name" value="DUF4278"/>
</dbReference>
<dbReference type="KEGG" id="cmp:Cha6605_5919"/>
<accession>K9UQQ4</accession>
<proteinExistence type="predicted"/>
<keyword evidence="2" id="KW-1185">Reference proteome</keyword>
<dbReference type="RefSeq" id="WP_015162841.1">
    <property type="nucleotide sequence ID" value="NC_019697.1"/>
</dbReference>
<dbReference type="EMBL" id="CP003600">
    <property type="protein sequence ID" value="AFY96766.1"/>
    <property type="molecule type" value="Genomic_DNA"/>
</dbReference>
<dbReference type="STRING" id="1173020.Cha6605_5919"/>
<name>K9UQQ4_CHAP6</name>
<evidence type="ECO:0008006" key="3">
    <source>
        <dbReference type="Google" id="ProtNLM"/>
    </source>
</evidence>
<organism evidence="1 2">
    <name type="scientific">Chamaesiphon minutus (strain ATCC 27169 / PCC 6605)</name>
    <dbReference type="NCBI Taxonomy" id="1173020"/>
    <lineage>
        <taxon>Bacteria</taxon>
        <taxon>Bacillati</taxon>
        <taxon>Cyanobacteriota</taxon>
        <taxon>Cyanophyceae</taxon>
        <taxon>Gomontiellales</taxon>
        <taxon>Chamaesiphonaceae</taxon>
        <taxon>Chamaesiphon</taxon>
    </lineage>
</organism>
<dbReference type="Pfam" id="PF14105">
    <property type="entry name" value="DUF4278"/>
    <property type="match status" value="1"/>
</dbReference>
<protein>
    <recommendedName>
        <fullName evidence="3">DUF4278 domain-containing protein</fullName>
    </recommendedName>
</protein>
<dbReference type="Proteomes" id="UP000010366">
    <property type="component" value="Chromosome"/>
</dbReference>
<dbReference type="AlphaFoldDB" id="K9UQQ4"/>
<dbReference type="HOGENOM" id="CLU_2341651_0_0_3"/>
<gene>
    <name evidence="1" type="ORF">Cha6605_5919</name>
</gene>
<reference evidence="1 2" key="1">
    <citation type="submission" date="2012-05" db="EMBL/GenBank/DDBJ databases">
        <title>Finished chromosome of genome of Chamaesiphon sp. PCC 6605.</title>
        <authorList>
            <consortium name="US DOE Joint Genome Institute"/>
            <person name="Gugger M."/>
            <person name="Coursin T."/>
            <person name="Rippka R."/>
            <person name="Tandeau De Marsac N."/>
            <person name="Huntemann M."/>
            <person name="Wei C.-L."/>
            <person name="Han J."/>
            <person name="Detter J.C."/>
            <person name="Han C."/>
            <person name="Tapia R."/>
            <person name="Chen A."/>
            <person name="Kyrpides N."/>
            <person name="Mavromatis K."/>
            <person name="Markowitz V."/>
            <person name="Szeto E."/>
            <person name="Ivanova N."/>
            <person name="Pagani I."/>
            <person name="Pati A."/>
            <person name="Goodwin L."/>
            <person name="Nordberg H.P."/>
            <person name="Cantor M.N."/>
            <person name="Hua S.X."/>
            <person name="Woyke T."/>
            <person name="Kerfeld C.A."/>
        </authorList>
    </citation>
    <scope>NUCLEOTIDE SEQUENCE [LARGE SCALE GENOMIC DNA]</scope>
    <source>
        <strain evidence="2">ATCC 27169 / PCC 6605</strain>
    </source>
</reference>
<dbReference type="OrthoDB" id="515032at2"/>
<evidence type="ECO:0000313" key="1">
    <source>
        <dbReference type="EMBL" id="AFY96766.1"/>
    </source>
</evidence>
<evidence type="ECO:0000313" key="2">
    <source>
        <dbReference type="Proteomes" id="UP000010366"/>
    </source>
</evidence>